<dbReference type="RefSeq" id="XP_001750426.1">
    <property type="nucleotide sequence ID" value="XM_001750374.1"/>
</dbReference>
<evidence type="ECO:0000313" key="6">
    <source>
        <dbReference type="Proteomes" id="UP000001357"/>
    </source>
</evidence>
<feature type="compositionally biased region" description="Low complexity" evidence="4">
    <location>
        <begin position="169"/>
        <end position="184"/>
    </location>
</feature>
<keyword evidence="3" id="KW-0206">Cytoskeleton</keyword>
<dbReference type="Gene3D" id="3.80.10.10">
    <property type="entry name" value="Ribonuclease Inhibitor"/>
    <property type="match status" value="2"/>
</dbReference>
<proteinExistence type="predicted"/>
<feature type="compositionally biased region" description="Acidic residues" evidence="4">
    <location>
        <begin position="196"/>
        <end position="206"/>
    </location>
</feature>
<dbReference type="Proteomes" id="UP000001357">
    <property type="component" value="Unassembled WGS sequence"/>
</dbReference>
<feature type="region of interest" description="Disordered" evidence="4">
    <location>
        <begin position="164"/>
        <end position="208"/>
    </location>
</feature>
<dbReference type="GeneID" id="5895691"/>
<keyword evidence="2" id="KW-0963">Cytoplasm</keyword>
<dbReference type="KEGG" id="mbr:MONBRDRAFT_29891"/>
<comment type="subcellular location">
    <subcellularLocation>
        <location evidence="1">Cytoplasm</location>
        <location evidence="1">Cytoskeleton</location>
    </subcellularLocation>
</comment>
<dbReference type="InterPro" id="IPR032675">
    <property type="entry name" value="LRR_dom_sf"/>
</dbReference>
<protein>
    <recommendedName>
        <fullName evidence="7">T-complex-associated testis-expressed protein 1</fullName>
    </recommendedName>
</protein>
<dbReference type="InterPro" id="IPR001611">
    <property type="entry name" value="Leu-rich_rpt"/>
</dbReference>
<evidence type="ECO:0000256" key="2">
    <source>
        <dbReference type="ARBA" id="ARBA00022490"/>
    </source>
</evidence>
<dbReference type="OMA" id="PVCHVAR"/>
<dbReference type="FunCoup" id="A9VCF5">
    <property type="interactions" value="33"/>
</dbReference>
<accession>A9VCF5</accession>
<organism evidence="5 6">
    <name type="scientific">Monosiga brevicollis</name>
    <name type="common">Choanoflagellate</name>
    <dbReference type="NCBI Taxonomy" id="81824"/>
    <lineage>
        <taxon>Eukaryota</taxon>
        <taxon>Choanoflagellata</taxon>
        <taxon>Craspedida</taxon>
        <taxon>Salpingoecidae</taxon>
        <taxon>Monosiga</taxon>
    </lineage>
</organism>
<evidence type="ECO:0000256" key="4">
    <source>
        <dbReference type="SAM" id="MobiDB-lite"/>
    </source>
</evidence>
<evidence type="ECO:0000313" key="5">
    <source>
        <dbReference type="EMBL" id="EDQ84776.1"/>
    </source>
</evidence>
<evidence type="ECO:0000256" key="3">
    <source>
        <dbReference type="ARBA" id="ARBA00023212"/>
    </source>
</evidence>
<evidence type="ECO:0008006" key="7">
    <source>
        <dbReference type="Google" id="ProtNLM"/>
    </source>
</evidence>
<dbReference type="PANTHER" id="PTHR24107">
    <property type="entry name" value="YNEIN REGULATORY COMPLEX SUBUNIT 5"/>
    <property type="match status" value="1"/>
</dbReference>
<sequence length="456" mass="50017">MATKAVNLPNPPAAAAGAGDKVNPRRMRRIIVEDPTWNKSLVPSLRDLCLGQILADFQENPILDAVPAEFRDRILTALPSDLPLSLTAHLIGDEAYWRRCCMARFPNSNIHRHGGSWKRLFMERYLQEALERFVPGTDDEEALKRSIAFAQPLVQVLDLTELQPPADVLPPENELEPLAEPLPEGAKLDTDPANPDTDDEENEEDEDVKKDCGMAFRWNMFGATNADALLVGDCVKYSPQLQYLSVTESLLDDRKVRLLAAKLLDNKSLVSLDLSMNAFGDRGARALAKLLNGHCQLAGLNLAENQIAPVGARALAMGLMGNGFLTTLNLRRNDIGDQGAHALFTALCEQTTLRRLNVSCNGITARASSSLSELIEKNKSLEQLDLSGNELGDETGKRLLDALDHNSSLMVMDTRLTGFSNHGLFRLTPLDSPCAQETELAINDVLGSNMNKQTIS</sequence>
<dbReference type="SMART" id="SM00368">
    <property type="entry name" value="LRR_RI"/>
    <property type="match status" value="5"/>
</dbReference>
<dbReference type="AlphaFoldDB" id="A9VCF5"/>
<dbReference type="STRING" id="81824.A9VCF5"/>
<dbReference type="PANTHER" id="PTHR24107:SF20">
    <property type="entry name" value="DYNEIN REGULATORY COMPLEX SUBUNIT 5"/>
    <property type="match status" value="1"/>
</dbReference>
<name>A9VCF5_MONBE</name>
<gene>
    <name evidence="5" type="ORF">MONBRDRAFT_29891</name>
</gene>
<dbReference type="eggNOG" id="KOG4308">
    <property type="taxonomic scope" value="Eukaryota"/>
</dbReference>
<keyword evidence="6" id="KW-1185">Reference proteome</keyword>
<dbReference type="InterPro" id="IPR052410">
    <property type="entry name" value="DRC5"/>
</dbReference>
<feature type="region of interest" description="Disordered" evidence="4">
    <location>
        <begin position="1"/>
        <end position="21"/>
    </location>
</feature>
<dbReference type="eggNOG" id="KOG0619">
    <property type="taxonomic scope" value="Eukaryota"/>
</dbReference>
<dbReference type="InParanoid" id="A9VCF5"/>
<dbReference type="Pfam" id="PF13516">
    <property type="entry name" value="LRR_6"/>
    <property type="match status" value="5"/>
</dbReference>
<evidence type="ECO:0000256" key="1">
    <source>
        <dbReference type="ARBA" id="ARBA00004245"/>
    </source>
</evidence>
<dbReference type="SUPFAM" id="SSF52047">
    <property type="entry name" value="RNI-like"/>
    <property type="match status" value="1"/>
</dbReference>
<dbReference type="EMBL" id="CH991581">
    <property type="protein sequence ID" value="EDQ84776.1"/>
    <property type="molecule type" value="Genomic_DNA"/>
</dbReference>
<dbReference type="GO" id="GO:0005856">
    <property type="term" value="C:cytoskeleton"/>
    <property type="evidence" value="ECO:0007669"/>
    <property type="project" value="UniProtKB-SubCell"/>
</dbReference>
<reference evidence="5 6" key="1">
    <citation type="journal article" date="2008" name="Nature">
        <title>The genome of the choanoflagellate Monosiga brevicollis and the origin of metazoans.</title>
        <authorList>
            <consortium name="JGI Sequencing"/>
            <person name="King N."/>
            <person name="Westbrook M.J."/>
            <person name="Young S.L."/>
            <person name="Kuo A."/>
            <person name="Abedin M."/>
            <person name="Chapman J."/>
            <person name="Fairclough S."/>
            <person name="Hellsten U."/>
            <person name="Isogai Y."/>
            <person name="Letunic I."/>
            <person name="Marr M."/>
            <person name="Pincus D."/>
            <person name="Putnam N."/>
            <person name="Rokas A."/>
            <person name="Wright K.J."/>
            <person name="Zuzow R."/>
            <person name="Dirks W."/>
            <person name="Good M."/>
            <person name="Goodstein D."/>
            <person name="Lemons D."/>
            <person name="Li W."/>
            <person name="Lyons J.B."/>
            <person name="Morris A."/>
            <person name="Nichols S."/>
            <person name="Richter D.J."/>
            <person name="Salamov A."/>
            <person name="Bork P."/>
            <person name="Lim W.A."/>
            <person name="Manning G."/>
            <person name="Miller W.T."/>
            <person name="McGinnis W."/>
            <person name="Shapiro H."/>
            <person name="Tjian R."/>
            <person name="Grigoriev I.V."/>
            <person name="Rokhsar D."/>
        </authorList>
    </citation>
    <scope>NUCLEOTIDE SEQUENCE [LARGE SCALE GENOMIC DNA]</scope>
    <source>
        <strain evidence="6">MX1 / ATCC 50154</strain>
    </source>
</reference>